<evidence type="ECO:0000313" key="1">
    <source>
        <dbReference type="EMBL" id="EEG27899.1"/>
    </source>
</evidence>
<reference evidence="1 2" key="1">
    <citation type="submission" date="2009-01" db="EMBL/GenBank/DDBJ databases">
        <authorList>
            <person name="Fulton L."/>
            <person name="Clifton S."/>
            <person name="Chinwalla A.T."/>
            <person name="Mitreva M."/>
            <person name="Sodergren E."/>
            <person name="Weinstock G."/>
            <person name="Clifton S."/>
            <person name="Dooling D.J."/>
            <person name="Fulton B."/>
            <person name="Minx P."/>
            <person name="Pepin K.H."/>
            <person name="Johnson M."/>
            <person name="Bhonagiri V."/>
            <person name="Nash W.E."/>
            <person name="Mardis E.R."/>
            <person name="Wilson R.K."/>
        </authorList>
    </citation>
    <scope>NUCLEOTIDE SEQUENCE [LARGE SCALE GENOMIC DNA]</scope>
    <source>
        <strain evidence="1 2">ATCC 33806</strain>
    </source>
</reference>
<evidence type="ECO:0000313" key="2">
    <source>
        <dbReference type="Proteomes" id="UP000006247"/>
    </source>
</evidence>
<dbReference type="AlphaFoldDB" id="C0E0R7"/>
<proteinExistence type="predicted"/>
<dbReference type="Proteomes" id="UP000006247">
    <property type="component" value="Unassembled WGS sequence"/>
</dbReference>
<organism evidence="1 2">
    <name type="scientific">Corynebacterium matruchotii ATCC 33806</name>
    <dbReference type="NCBI Taxonomy" id="566549"/>
    <lineage>
        <taxon>Bacteria</taxon>
        <taxon>Bacillati</taxon>
        <taxon>Actinomycetota</taxon>
        <taxon>Actinomycetes</taxon>
        <taxon>Mycobacteriales</taxon>
        <taxon>Corynebacteriaceae</taxon>
        <taxon>Corynebacterium</taxon>
    </lineage>
</organism>
<protein>
    <submittedName>
        <fullName evidence="1">Uncharacterized protein</fullName>
    </submittedName>
</protein>
<dbReference type="EMBL" id="ACEB01000005">
    <property type="protein sequence ID" value="EEG27899.1"/>
    <property type="molecule type" value="Genomic_DNA"/>
</dbReference>
<name>C0E0R7_9CORY</name>
<dbReference type="HOGENOM" id="CLU_2805179_0_0_11"/>
<sequence length="67" mass="7327">MPTGSVGSGNSERLAKVPSWTFSIQYPFAGALILRTPAQHLYYFIMMAYTPADFSDGLVELAHSQGM</sequence>
<accession>C0E0R7</accession>
<gene>
    <name evidence="1" type="ORF">CORMATOL_00567</name>
</gene>
<comment type="caution">
    <text evidence="1">The sequence shown here is derived from an EMBL/GenBank/DDBJ whole genome shotgun (WGS) entry which is preliminary data.</text>
</comment>